<keyword evidence="3" id="KW-0479">Metal-binding</keyword>
<sequence length="224" mass="24899">MAINHWPAHERPREKLLQRGPSALSDAELLAIFLRTGVTGKTAVDLARELLEDFGSLRALLEADLNQFCRAPGLGLAKYAQLQACLEMGRRHLEATLKRGDALTDPITTQRYLVARLRAYPFEVFSCLFLDNRHRVLAFEELFRGTIDGASVHPREVIKRALAHNAAAVILAHNHPSGVAEPSRADELITQRLKESLALVDIRVLDHIIVGDGETLSFTERGLL</sequence>
<dbReference type="PANTHER" id="PTHR30471">
    <property type="entry name" value="DNA REPAIR PROTEIN RADC"/>
    <property type="match status" value="1"/>
</dbReference>
<evidence type="ECO:0000259" key="8">
    <source>
        <dbReference type="PROSITE" id="PS50249"/>
    </source>
</evidence>
<dbReference type="PANTHER" id="PTHR30471:SF3">
    <property type="entry name" value="UPF0758 PROTEIN YEES-RELATED"/>
    <property type="match status" value="1"/>
</dbReference>
<dbReference type="InterPro" id="IPR001405">
    <property type="entry name" value="UPF0758"/>
</dbReference>
<dbReference type="SUPFAM" id="SSF102712">
    <property type="entry name" value="JAB1/MPN domain"/>
    <property type="match status" value="1"/>
</dbReference>
<dbReference type="InterPro" id="IPR010994">
    <property type="entry name" value="RuvA_2-like"/>
</dbReference>
<dbReference type="InterPro" id="IPR025657">
    <property type="entry name" value="RadC_JAB"/>
</dbReference>
<dbReference type="AlphaFoldDB" id="A0A4P7BXF3"/>
<name>A0A4P7BXF3_9GAMM</name>
<evidence type="ECO:0000256" key="2">
    <source>
        <dbReference type="ARBA" id="ARBA00022670"/>
    </source>
</evidence>
<dbReference type="Proteomes" id="UP000294325">
    <property type="component" value="Chromosome"/>
</dbReference>
<dbReference type="InterPro" id="IPR037518">
    <property type="entry name" value="MPN"/>
</dbReference>
<dbReference type="GO" id="GO:0006508">
    <property type="term" value="P:proteolysis"/>
    <property type="evidence" value="ECO:0007669"/>
    <property type="project" value="UniProtKB-KW"/>
</dbReference>
<dbReference type="RefSeq" id="WP_134356868.1">
    <property type="nucleotide sequence ID" value="NZ_CP038033.1"/>
</dbReference>
<feature type="domain" description="MPN" evidence="8">
    <location>
        <begin position="102"/>
        <end position="224"/>
    </location>
</feature>
<keyword evidence="10" id="KW-1185">Reference proteome</keyword>
<evidence type="ECO:0000313" key="9">
    <source>
        <dbReference type="EMBL" id="QBQ53859.1"/>
    </source>
</evidence>
<protein>
    <submittedName>
        <fullName evidence="9">JAB domain-containing protein</fullName>
    </submittedName>
</protein>
<dbReference type="KEGG" id="nwr:E3U44_04540"/>
<dbReference type="NCBIfam" id="NF000642">
    <property type="entry name" value="PRK00024.1"/>
    <property type="match status" value="1"/>
</dbReference>
<dbReference type="Gene3D" id="3.40.140.10">
    <property type="entry name" value="Cytidine Deaminase, domain 2"/>
    <property type="match status" value="1"/>
</dbReference>
<dbReference type="PROSITE" id="PS01302">
    <property type="entry name" value="UPF0758"/>
    <property type="match status" value="1"/>
</dbReference>
<dbReference type="FunFam" id="3.40.140.10:FF:000032">
    <property type="entry name" value="DNA repair protein RadC"/>
    <property type="match status" value="1"/>
</dbReference>
<dbReference type="GO" id="GO:0008237">
    <property type="term" value="F:metallopeptidase activity"/>
    <property type="evidence" value="ECO:0007669"/>
    <property type="project" value="UniProtKB-KW"/>
</dbReference>
<dbReference type="SUPFAM" id="SSF47781">
    <property type="entry name" value="RuvA domain 2-like"/>
    <property type="match status" value="1"/>
</dbReference>
<evidence type="ECO:0000256" key="4">
    <source>
        <dbReference type="ARBA" id="ARBA00022801"/>
    </source>
</evidence>
<dbReference type="NCBIfam" id="TIGR00608">
    <property type="entry name" value="radc"/>
    <property type="match status" value="1"/>
</dbReference>
<dbReference type="CDD" id="cd08071">
    <property type="entry name" value="MPN_DUF2466"/>
    <property type="match status" value="1"/>
</dbReference>
<dbReference type="Pfam" id="PF20582">
    <property type="entry name" value="UPF0758_N"/>
    <property type="match status" value="1"/>
</dbReference>
<evidence type="ECO:0000256" key="6">
    <source>
        <dbReference type="ARBA" id="ARBA00023049"/>
    </source>
</evidence>
<keyword evidence="4" id="KW-0378">Hydrolase</keyword>
<proteinExistence type="inferred from homology"/>
<keyword evidence="2" id="KW-0645">Protease</keyword>
<dbReference type="PROSITE" id="PS50249">
    <property type="entry name" value="MPN"/>
    <property type="match status" value="1"/>
</dbReference>
<dbReference type="GO" id="GO:0046872">
    <property type="term" value="F:metal ion binding"/>
    <property type="evidence" value="ECO:0007669"/>
    <property type="project" value="UniProtKB-KW"/>
</dbReference>
<reference evidence="9 10" key="1">
    <citation type="submission" date="2019-03" db="EMBL/GenBank/DDBJ databases">
        <title>The genome sequence of Nitrosococcus wardiae strain D1FHST reveals the archetypal metabolic capacity of ammonia-oxidizing Gammaproteobacteria.</title>
        <authorList>
            <person name="Wang L."/>
            <person name="Lim C.K."/>
            <person name="Hanson T.E."/>
            <person name="Dang H."/>
            <person name="Klotz M.G."/>
        </authorList>
    </citation>
    <scope>NUCLEOTIDE SEQUENCE [LARGE SCALE GENOMIC DNA]</scope>
    <source>
        <strain evidence="9 10">D1FHS</strain>
    </source>
</reference>
<gene>
    <name evidence="9" type="ORF">E3U44_04540</name>
</gene>
<dbReference type="InterPro" id="IPR020891">
    <property type="entry name" value="UPF0758_CS"/>
</dbReference>
<dbReference type="OrthoDB" id="9804482at2"/>
<organism evidence="9 10">
    <name type="scientific">Nitrosococcus wardiae</name>
    <dbReference type="NCBI Taxonomy" id="1814290"/>
    <lineage>
        <taxon>Bacteria</taxon>
        <taxon>Pseudomonadati</taxon>
        <taxon>Pseudomonadota</taxon>
        <taxon>Gammaproteobacteria</taxon>
        <taxon>Chromatiales</taxon>
        <taxon>Chromatiaceae</taxon>
        <taxon>Nitrosococcus</taxon>
    </lineage>
</organism>
<keyword evidence="5" id="KW-0862">Zinc</keyword>
<dbReference type="InterPro" id="IPR046778">
    <property type="entry name" value="UPF0758_N"/>
</dbReference>
<comment type="similarity">
    <text evidence="1 7">Belongs to the UPF0758 family.</text>
</comment>
<evidence type="ECO:0000256" key="3">
    <source>
        <dbReference type="ARBA" id="ARBA00022723"/>
    </source>
</evidence>
<accession>A0A4P7BXF3</accession>
<evidence type="ECO:0000256" key="1">
    <source>
        <dbReference type="ARBA" id="ARBA00010243"/>
    </source>
</evidence>
<evidence type="ECO:0000256" key="7">
    <source>
        <dbReference type="RuleBase" id="RU003797"/>
    </source>
</evidence>
<keyword evidence="6" id="KW-0482">Metalloprotease</keyword>
<dbReference type="Pfam" id="PF04002">
    <property type="entry name" value="RadC"/>
    <property type="match status" value="1"/>
</dbReference>
<evidence type="ECO:0000313" key="10">
    <source>
        <dbReference type="Proteomes" id="UP000294325"/>
    </source>
</evidence>
<evidence type="ECO:0000256" key="5">
    <source>
        <dbReference type="ARBA" id="ARBA00022833"/>
    </source>
</evidence>
<dbReference type="EMBL" id="CP038033">
    <property type="protein sequence ID" value="QBQ53859.1"/>
    <property type="molecule type" value="Genomic_DNA"/>
</dbReference>